<gene>
    <name evidence="10" type="ORF">MQH31_15325</name>
</gene>
<keyword evidence="4" id="KW-0418">Kinase</keyword>
<comment type="caution">
    <text evidence="10">The sequence shown here is derived from an EMBL/GenBank/DDBJ whole genome shotgun (WGS) entry which is preliminary data.</text>
</comment>
<dbReference type="CDD" id="cd07771">
    <property type="entry name" value="ASKHA_NBD_FGGY_RhaB-like"/>
    <property type="match status" value="1"/>
</dbReference>
<dbReference type="Pfam" id="PF02782">
    <property type="entry name" value="FGGY_C"/>
    <property type="match status" value="1"/>
</dbReference>
<feature type="domain" description="Carbohydrate kinase FGGY C-terminal" evidence="9">
    <location>
        <begin position="262"/>
        <end position="453"/>
    </location>
</feature>
<reference evidence="10" key="1">
    <citation type="submission" date="2022-03" db="EMBL/GenBank/DDBJ databases">
        <title>Cryobacterium sp. nov. strain ZS14-85, isolated from Antarctic soil.</title>
        <authorList>
            <person name="Li J."/>
            <person name="Niu G."/>
        </authorList>
    </citation>
    <scope>NUCLEOTIDE SEQUENCE</scope>
    <source>
        <strain evidence="10">ZS14-85</strain>
    </source>
</reference>
<evidence type="ECO:0000256" key="1">
    <source>
        <dbReference type="ARBA" id="ARBA00009156"/>
    </source>
</evidence>
<evidence type="ECO:0000259" key="9">
    <source>
        <dbReference type="Pfam" id="PF02782"/>
    </source>
</evidence>
<dbReference type="SUPFAM" id="SSF53067">
    <property type="entry name" value="Actin-like ATPase domain"/>
    <property type="match status" value="2"/>
</dbReference>
<dbReference type="InterPro" id="IPR043129">
    <property type="entry name" value="ATPase_NBD"/>
</dbReference>
<keyword evidence="6" id="KW-1015">Disulfide bond</keyword>
<evidence type="ECO:0000313" key="10">
    <source>
        <dbReference type="EMBL" id="MCI4659179.1"/>
    </source>
</evidence>
<dbReference type="InterPro" id="IPR013449">
    <property type="entry name" value="Rhamnulokinase"/>
</dbReference>
<dbReference type="InterPro" id="IPR018485">
    <property type="entry name" value="FGGY_C"/>
</dbReference>
<name>A0AA41QYH6_9MICO</name>
<dbReference type="GO" id="GO:0006071">
    <property type="term" value="P:glycerol metabolic process"/>
    <property type="evidence" value="ECO:0007669"/>
    <property type="project" value="TreeGrafter"/>
</dbReference>
<keyword evidence="2" id="KW-0808">Transferase</keyword>
<dbReference type="GO" id="GO:0019301">
    <property type="term" value="P:rhamnose catabolic process"/>
    <property type="evidence" value="ECO:0007669"/>
    <property type="project" value="InterPro"/>
</dbReference>
<dbReference type="EMBL" id="JALGAR010000004">
    <property type="protein sequence ID" value="MCI4659179.1"/>
    <property type="molecule type" value="Genomic_DNA"/>
</dbReference>
<dbReference type="InterPro" id="IPR018484">
    <property type="entry name" value="FGGY_N"/>
</dbReference>
<keyword evidence="11" id="KW-1185">Reference proteome</keyword>
<dbReference type="Pfam" id="PF00370">
    <property type="entry name" value="FGGY_N"/>
    <property type="match status" value="1"/>
</dbReference>
<keyword evidence="7" id="KW-0684">Rhamnose metabolism</keyword>
<dbReference type="GO" id="GO:0004370">
    <property type="term" value="F:glycerol kinase activity"/>
    <property type="evidence" value="ECO:0007669"/>
    <property type="project" value="TreeGrafter"/>
</dbReference>
<evidence type="ECO:0000256" key="7">
    <source>
        <dbReference type="ARBA" id="ARBA00023308"/>
    </source>
</evidence>
<evidence type="ECO:0000259" key="8">
    <source>
        <dbReference type="Pfam" id="PF00370"/>
    </source>
</evidence>
<proteinExistence type="inferred from homology"/>
<dbReference type="PANTHER" id="PTHR10196:SF93">
    <property type="entry name" value="L-RHAMNULOKINASE"/>
    <property type="match status" value="1"/>
</dbReference>
<accession>A0AA41QYH6</accession>
<feature type="domain" description="Carbohydrate kinase FGGY N-terminal" evidence="8">
    <location>
        <begin position="60"/>
        <end position="252"/>
    </location>
</feature>
<evidence type="ECO:0000256" key="6">
    <source>
        <dbReference type="ARBA" id="ARBA00023157"/>
    </source>
</evidence>
<keyword evidence="3" id="KW-0547">Nucleotide-binding</keyword>
<evidence type="ECO:0000256" key="3">
    <source>
        <dbReference type="ARBA" id="ARBA00022741"/>
    </source>
</evidence>
<dbReference type="GO" id="GO:0005829">
    <property type="term" value="C:cytosol"/>
    <property type="evidence" value="ECO:0007669"/>
    <property type="project" value="TreeGrafter"/>
</dbReference>
<keyword evidence="5" id="KW-0067">ATP-binding</keyword>
<dbReference type="GO" id="GO:0008993">
    <property type="term" value="F:rhamnulokinase activity"/>
    <property type="evidence" value="ECO:0007669"/>
    <property type="project" value="InterPro"/>
</dbReference>
<evidence type="ECO:0000256" key="2">
    <source>
        <dbReference type="ARBA" id="ARBA00022679"/>
    </source>
</evidence>
<evidence type="ECO:0000256" key="5">
    <source>
        <dbReference type="ARBA" id="ARBA00022840"/>
    </source>
</evidence>
<dbReference type="AlphaFoldDB" id="A0AA41QYH6"/>
<dbReference type="GO" id="GO:0005524">
    <property type="term" value="F:ATP binding"/>
    <property type="evidence" value="ECO:0007669"/>
    <property type="project" value="UniProtKB-KW"/>
</dbReference>
<evidence type="ECO:0000313" key="11">
    <source>
        <dbReference type="Proteomes" id="UP001165341"/>
    </source>
</evidence>
<dbReference type="Proteomes" id="UP001165341">
    <property type="component" value="Unassembled WGS sequence"/>
</dbReference>
<sequence length="486" mass="51961">MTTTTDAAVVAAVDLGATSGRVMLGHVGRAGISLRPVARFPNGPIRLNEDGHPSLHWNIVELYRSVLAGLTVAAAEEPGLASIGVDSWAVDYALLRQGRMLQLPYHYRDARTLPAVDLTHGVAGPAELYAANGLQFLPFNTLYQLTADLTAGSLDQADRMLLVPDLLNYWLTGVAVAERTNASTTGLLNVRTREWDEPLIDRLGFDRRIFPPLIDAGTRIGSLLPGVTDEIGARAPIDVTAIGSHDTASAVVAVPALTEDFAYISCGTWGLVGVELEGPVLSEAGRAANFTNEGGVDGRVRYLHNVMGLWLLSESIRTWEHAGETIVLADLLRAAGEVTAPVAVFDADDERFLAPGDLPARIRDYCREHDLRIPRSNAELVRSILESLADAFARGVEQASMLSGKNVGVVHLVGGGSQNRLLCQLTADRLGLPVLAGPVEATAIGNVLVQARAQGLVTGSLEELRALVARSFVPERHTPARTLVNR</sequence>
<dbReference type="Gene3D" id="3.30.420.40">
    <property type="match status" value="2"/>
</dbReference>
<comment type="similarity">
    <text evidence="1">Belongs to the FGGY kinase family.</text>
</comment>
<organism evidence="10 11">
    <name type="scientific">Cryobacterium zhongshanensis</name>
    <dbReference type="NCBI Taxonomy" id="2928153"/>
    <lineage>
        <taxon>Bacteria</taxon>
        <taxon>Bacillati</taxon>
        <taxon>Actinomycetota</taxon>
        <taxon>Actinomycetes</taxon>
        <taxon>Micrococcales</taxon>
        <taxon>Microbacteriaceae</taxon>
        <taxon>Cryobacterium</taxon>
    </lineage>
</organism>
<dbReference type="PANTHER" id="PTHR10196">
    <property type="entry name" value="SUGAR KINASE"/>
    <property type="match status" value="1"/>
</dbReference>
<protein>
    <submittedName>
        <fullName evidence="10">Rhamnulokinase</fullName>
    </submittedName>
</protein>
<dbReference type="RefSeq" id="WP_243012769.1">
    <property type="nucleotide sequence ID" value="NZ_JALGAR010000004.1"/>
</dbReference>
<evidence type="ECO:0000256" key="4">
    <source>
        <dbReference type="ARBA" id="ARBA00022777"/>
    </source>
</evidence>